<proteinExistence type="inferred from homology"/>
<dbReference type="GO" id="GO:0005829">
    <property type="term" value="C:cytosol"/>
    <property type="evidence" value="ECO:0007669"/>
    <property type="project" value="InterPro"/>
</dbReference>
<dbReference type="SUPFAM" id="SSF53182">
    <property type="entry name" value="Pyrrolidone carboxyl peptidase (pyroglutamate aminopeptidase)"/>
    <property type="match status" value="1"/>
</dbReference>
<keyword evidence="5" id="KW-0788">Thiol protease</keyword>
<dbReference type="Pfam" id="PF06162">
    <property type="entry name" value="PgaPase_1"/>
    <property type="match status" value="1"/>
</dbReference>
<dbReference type="OrthoDB" id="407146at2759"/>
<keyword evidence="4" id="KW-0378">Hydrolase</keyword>
<dbReference type="PANTHER" id="PTHR23402:SF1">
    <property type="entry name" value="PYROGLUTAMYL-PEPTIDASE I"/>
    <property type="match status" value="1"/>
</dbReference>
<evidence type="ECO:0000256" key="5">
    <source>
        <dbReference type="ARBA" id="ARBA00022807"/>
    </source>
</evidence>
<dbReference type="InterPro" id="IPR036440">
    <property type="entry name" value="Peptidase_C15-like_sf"/>
</dbReference>
<evidence type="ECO:0000313" key="7">
    <source>
        <dbReference type="Proteomes" id="UP000298663"/>
    </source>
</evidence>
<dbReference type="InterPro" id="IPR010381">
    <property type="entry name" value="PgaPase_1"/>
</dbReference>
<comment type="similarity">
    <text evidence="1">Belongs to the peptidase C15 family.</text>
</comment>
<reference evidence="6 7" key="1">
    <citation type="journal article" date="2015" name="Genome Biol.">
        <title>Comparative genomics of Steinernema reveals deeply conserved gene regulatory networks.</title>
        <authorList>
            <person name="Dillman A.R."/>
            <person name="Macchietto M."/>
            <person name="Porter C.F."/>
            <person name="Rogers A."/>
            <person name="Williams B."/>
            <person name="Antoshechkin I."/>
            <person name="Lee M.M."/>
            <person name="Goodwin Z."/>
            <person name="Lu X."/>
            <person name="Lewis E.E."/>
            <person name="Goodrich-Blair H."/>
            <person name="Stock S.P."/>
            <person name="Adams B.J."/>
            <person name="Sternberg P.W."/>
            <person name="Mortazavi A."/>
        </authorList>
    </citation>
    <scope>NUCLEOTIDE SEQUENCE [LARGE SCALE GENOMIC DNA]</scope>
    <source>
        <strain evidence="6 7">ALL</strain>
    </source>
</reference>
<accession>A0A4U5PEC6</accession>
<dbReference type="EMBL" id="AZBU02000002">
    <property type="protein sequence ID" value="TKR94849.1"/>
    <property type="molecule type" value="Genomic_DNA"/>
</dbReference>
<keyword evidence="7" id="KW-1185">Reference proteome</keyword>
<dbReference type="GO" id="GO:0006508">
    <property type="term" value="P:proteolysis"/>
    <property type="evidence" value="ECO:0007669"/>
    <property type="project" value="UniProtKB-KW"/>
</dbReference>
<protein>
    <recommendedName>
        <fullName evidence="8">Pyroglutamyl-peptidase I</fullName>
    </recommendedName>
</protein>
<dbReference type="Proteomes" id="UP000298663">
    <property type="component" value="Unassembled WGS sequence"/>
</dbReference>
<organism evidence="6 7">
    <name type="scientific">Steinernema carpocapsae</name>
    <name type="common">Entomopathogenic nematode</name>
    <dbReference type="NCBI Taxonomy" id="34508"/>
    <lineage>
        <taxon>Eukaryota</taxon>
        <taxon>Metazoa</taxon>
        <taxon>Ecdysozoa</taxon>
        <taxon>Nematoda</taxon>
        <taxon>Chromadorea</taxon>
        <taxon>Rhabditida</taxon>
        <taxon>Tylenchina</taxon>
        <taxon>Panagrolaimomorpha</taxon>
        <taxon>Strongyloidoidea</taxon>
        <taxon>Steinernematidae</taxon>
        <taxon>Steinernema</taxon>
    </lineage>
</organism>
<gene>
    <name evidence="6" type="ORF">L596_009084</name>
</gene>
<name>A0A4U5PEC6_STECR</name>
<comment type="caution">
    <text evidence="6">The sequence shown here is derived from an EMBL/GenBank/DDBJ whole genome shotgun (WGS) entry which is preliminary data.</text>
</comment>
<evidence type="ECO:0000256" key="1">
    <source>
        <dbReference type="ARBA" id="ARBA00006641"/>
    </source>
</evidence>
<dbReference type="GO" id="GO:0016920">
    <property type="term" value="F:pyroglutamyl-peptidase activity"/>
    <property type="evidence" value="ECO:0007669"/>
    <property type="project" value="InterPro"/>
</dbReference>
<dbReference type="Gene3D" id="3.40.630.20">
    <property type="entry name" value="Peptidase C15, pyroglutamyl peptidase I-like"/>
    <property type="match status" value="1"/>
</dbReference>
<dbReference type="PANTHER" id="PTHR23402">
    <property type="entry name" value="PROTEASE FAMILY C15 PYROGLUTAMYL-PEPTIDASE I-RELATED"/>
    <property type="match status" value="1"/>
</dbReference>
<dbReference type="InterPro" id="IPR016125">
    <property type="entry name" value="Peptidase_C15-like"/>
</dbReference>
<evidence type="ECO:0000256" key="3">
    <source>
        <dbReference type="ARBA" id="ARBA00022670"/>
    </source>
</evidence>
<evidence type="ECO:0008006" key="8">
    <source>
        <dbReference type="Google" id="ProtNLM"/>
    </source>
</evidence>
<dbReference type="AlphaFoldDB" id="A0A4U5PEC6"/>
<evidence type="ECO:0000256" key="4">
    <source>
        <dbReference type="ARBA" id="ARBA00022801"/>
    </source>
</evidence>
<keyword evidence="2" id="KW-0963">Cytoplasm</keyword>
<evidence type="ECO:0000256" key="2">
    <source>
        <dbReference type="ARBA" id="ARBA00022490"/>
    </source>
</evidence>
<keyword evidence="3" id="KW-0645">Protease</keyword>
<sequence length="243" mass="27198">MTIPTSKPCVVVTGFGPFRCYSENPSSRIVEDLSKDPTTNELYDLSCQTMVVAYEEVTQVVADIWSGPSKPDLVIHIGVHPTRRTVHIEQCSFGLGYCSYDVKGDVPLHNANPFYTSCETIKSHLDCIDLAKAVYEDLRKPEFLVVKESYDPGSLRRREKKQSSIVKSPTGADERLINDRLLMLVCSPAGKCPEPADAPAAIKTTQRARGNRASLWRSLKDRFSRFWGQNSGRKGSQNMLRQI</sequence>
<evidence type="ECO:0000313" key="6">
    <source>
        <dbReference type="EMBL" id="TKR94849.1"/>
    </source>
</evidence>
<dbReference type="InterPro" id="IPR000816">
    <property type="entry name" value="Peptidase_C15"/>
</dbReference>
<reference evidence="6 7" key="2">
    <citation type="journal article" date="2019" name="G3 (Bethesda)">
        <title>Hybrid Assembly of the Genome of the Entomopathogenic Nematode Steinernema carpocapsae Identifies the X-Chromosome.</title>
        <authorList>
            <person name="Serra L."/>
            <person name="Macchietto M."/>
            <person name="Macias-Munoz A."/>
            <person name="McGill C.J."/>
            <person name="Rodriguez I.M."/>
            <person name="Rodriguez B."/>
            <person name="Murad R."/>
            <person name="Mortazavi A."/>
        </authorList>
    </citation>
    <scope>NUCLEOTIDE SEQUENCE [LARGE SCALE GENOMIC DNA]</scope>
    <source>
        <strain evidence="6 7">ALL</strain>
    </source>
</reference>
<dbReference type="PRINTS" id="PR00706">
    <property type="entry name" value="PYROGLUPTASE"/>
</dbReference>
<dbReference type="STRING" id="34508.A0A4U5PEC6"/>